<sequence>MIVGDAEVFGGGLLWRKQGGVAFILPDAVFKGVAADNLIAPRIGAGVDAHVLFPDVSHRAGQFLPAVIQHRVVARLIGRITVQIGRLPQDRFMGKSVLLPLVHGAEDRGDFSPLSAPLAVVFVVDIDLEPRGGGKKIRRIAGGQLHRFGSPGIGIGKTLGHAGVALVFAEVPRDIFLVPLFQQAGCQGFAQIGVRAFQVRRQKFRDGAVPGILPQQVLKVFPALGAENGVGKRRVAELDVRTADVGDFKGLIVQIYRVAYLVGRGSILGNCPLSILLLLAGKRQDHIMECDAVLNGVAGAGNRLTAQIGLGLFFLRVKPILPDELGNTTLHLRPR</sequence>
<comment type="caution">
    <text evidence="1">The sequence shown here is derived from an EMBL/GenBank/DDBJ whole genome shotgun (WGS) entry which is preliminary data.</text>
</comment>
<organism evidence="1">
    <name type="scientific">bioreactor metagenome</name>
    <dbReference type="NCBI Taxonomy" id="1076179"/>
    <lineage>
        <taxon>unclassified sequences</taxon>
        <taxon>metagenomes</taxon>
        <taxon>ecological metagenomes</taxon>
    </lineage>
</organism>
<name>A0A644Z347_9ZZZZ</name>
<dbReference type="EMBL" id="VSSQ01007242">
    <property type="protein sequence ID" value="MPM35300.1"/>
    <property type="molecule type" value="Genomic_DNA"/>
</dbReference>
<gene>
    <name evidence="1" type="ORF">SDC9_81890</name>
</gene>
<dbReference type="AlphaFoldDB" id="A0A644Z347"/>
<accession>A0A644Z347</accession>
<proteinExistence type="predicted"/>
<evidence type="ECO:0000313" key="1">
    <source>
        <dbReference type="EMBL" id="MPM35300.1"/>
    </source>
</evidence>
<reference evidence="1" key="1">
    <citation type="submission" date="2019-08" db="EMBL/GenBank/DDBJ databases">
        <authorList>
            <person name="Kucharzyk K."/>
            <person name="Murdoch R.W."/>
            <person name="Higgins S."/>
            <person name="Loffler F."/>
        </authorList>
    </citation>
    <scope>NUCLEOTIDE SEQUENCE</scope>
</reference>
<protein>
    <submittedName>
        <fullName evidence="1">Uncharacterized protein</fullName>
    </submittedName>
</protein>